<protein>
    <submittedName>
        <fullName evidence="1">Uncharacterized protein</fullName>
    </submittedName>
</protein>
<evidence type="ECO:0000313" key="1">
    <source>
        <dbReference type="EMBL" id="AGK58580.1"/>
    </source>
</evidence>
<dbReference type="Proteomes" id="UP000005952">
    <property type="component" value="Chromosome"/>
</dbReference>
<name>N0BEP6_9HYPH</name>
<dbReference type="eggNOG" id="COG3564">
    <property type="taxonomic scope" value="Bacteria"/>
</dbReference>
<sequence>MLRLAKEHGPLMFHTSGGRVGGRQYPICLPAQALRLGERDHLLGEVEGIPIYEMEDREGSIACRAQAYVLDVAAGPAIGFSIAAAPGKRFSLMPVAEKACSDHIKEEKN</sequence>
<gene>
    <name evidence="1" type="ORF">HYPDE_34543</name>
</gene>
<dbReference type="EMBL" id="CP005587">
    <property type="protein sequence ID" value="AGK58580.1"/>
    <property type="molecule type" value="Genomic_DNA"/>
</dbReference>
<dbReference type="STRING" id="670307.HYPDE_34543"/>
<dbReference type="Pfam" id="PF05610">
    <property type="entry name" value="DUF779"/>
    <property type="match status" value="1"/>
</dbReference>
<dbReference type="AlphaFoldDB" id="N0BEP6"/>
<dbReference type="HOGENOM" id="CLU_2180270_0_0_5"/>
<organism evidence="1 2">
    <name type="scientific">Hyphomicrobium denitrificans 1NES1</name>
    <dbReference type="NCBI Taxonomy" id="670307"/>
    <lineage>
        <taxon>Bacteria</taxon>
        <taxon>Pseudomonadati</taxon>
        <taxon>Pseudomonadota</taxon>
        <taxon>Alphaproteobacteria</taxon>
        <taxon>Hyphomicrobiales</taxon>
        <taxon>Hyphomicrobiaceae</taxon>
        <taxon>Hyphomicrobium</taxon>
    </lineage>
</organism>
<keyword evidence="2" id="KW-1185">Reference proteome</keyword>
<proteinExistence type="predicted"/>
<reference evidence="1 2" key="1">
    <citation type="journal article" date="2013" name="Genome Announc.">
        <title>Genome sequences for three denitrifying bacterial strains isolated from a uranium- and nitrate-contaminated subsurface environment.</title>
        <authorList>
            <person name="Venkatramanan R."/>
            <person name="Prakash O."/>
            <person name="Woyke T."/>
            <person name="Chain P."/>
            <person name="Goodwin L.A."/>
            <person name="Watson D."/>
            <person name="Brooks S."/>
            <person name="Kostka J.E."/>
            <person name="Green S.J."/>
        </authorList>
    </citation>
    <scope>NUCLEOTIDE SEQUENCE [LARGE SCALE GENOMIC DNA]</scope>
    <source>
        <strain evidence="1 2">1NES1</strain>
    </source>
</reference>
<evidence type="ECO:0000313" key="2">
    <source>
        <dbReference type="Proteomes" id="UP000005952"/>
    </source>
</evidence>
<accession>N0BEP6</accession>
<dbReference type="InterPro" id="IPR008497">
    <property type="entry name" value="DUF779"/>
</dbReference>
<dbReference type="KEGG" id="hdt:HYPDE_34543"/>